<dbReference type="CDD" id="cd22268">
    <property type="entry name" value="DPBB_RlpA-like"/>
    <property type="match status" value="1"/>
</dbReference>
<reference evidence="9" key="1">
    <citation type="journal article" date="2019" name="Int. J. Syst. Evol. Microbiol.">
        <title>The Global Catalogue of Microorganisms (GCM) 10K type strain sequencing project: providing services to taxonomists for standard genome sequencing and annotation.</title>
        <authorList>
            <consortium name="The Broad Institute Genomics Platform"/>
            <consortium name="The Broad Institute Genome Sequencing Center for Infectious Disease"/>
            <person name="Wu L."/>
            <person name="Ma J."/>
        </authorList>
    </citation>
    <scope>NUCLEOTIDE SEQUENCE [LARGE SCALE GENOMIC DNA]</scope>
    <source>
        <strain evidence="9">JCM 6242</strain>
    </source>
</reference>
<protein>
    <recommendedName>
        <fullName evidence="3">Probable endolytic peptidoglycan transglycosylase RlpA</fullName>
        <ecNumber evidence="3">4.2.2.-</ecNumber>
    </recommendedName>
</protein>
<evidence type="ECO:0000256" key="3">
    <source>
        <dbReference type="HAMAP-Rule" id="MF_02071"/>
    </source>
</evidence>
<comment type="caution">
    <text evidence="8">The sequence shown here is derived from an EMBL/GenBank/DDBJ whole genome shotgun (WGS) entry which is preliminary data.</text>
</comment>
<feature type="compositionally biased region" description="Low complexity" evidence="5">
    <location>
        <begin position="1"/>
        <end position="18"/>
    </location>
</feature>
<evidence type="ECO:0000256" key="2">
    <source>
        <dbReference type="ARBA" id="ARBA00023316"/>
    </source>
</evidence>
<dbReference type="Gene3D" id="2.40.40.10">
    <property type="entry name" value="RlpA-like domain"/>
    <property type="match status" value="1"/>
</dbReference>
<dbReference type="InterPro" id="IPR009009">
    <property type="entry name" value="RlpA-like_DPBB"/>
</dbReference>
<feature type="compositionally biased region" description="Basic and acidic residues" evidence="5">
    <location>
        <begin position="131"/>
        <end position="141"/>
    </location>
</feature>
<dbReference type="SUPFAM" id="SSF50685">
    <property type="entry name" value="Barwin-like endoglucanases"/>
    <property type="match status" value="1"/>
</dbReference>
<evidence type="ECO:0000313" key="8">
    <source>
        <dbReference type="EMBL" id="GAA2869872.1"/>
    </source>
</evidence>
<comment type="similarity">
    <text evidence="3 4">Belongs to the RlpA family.</text>
</comment>
<name>A0ABP6IFC8_9ACTN</name>
<feature type="region of interest" description="Disordered" evidence="5">
    <location>
        <begin position="1"/>
        <end position="28"/>
    </location>
</feature>
<evidence type="ECO:0000313" key="9">
    <source>
        <dbReference type="Proteomes" id="UP001500831"/>
    </source>
</evidence>
<feature type="domain" description="RlpA-like protein double-psi beta-barrel" evidence="7">
    <location>
        <begin position="170"/>
        <end position="252"/>
    </location>
</feature>
<keyword evidence="9" id="KW-1185">Reference proteome</keyword>
<dbReference type="Pfam" id="PF03330">
    <property type="entry name" value="DPBB_1"/>
    <property type="match status" value="1"/>
</dbReference>
<proteinExistence type="inferred from homology"/>
<dbReference type="RefSeq" id="WP_344971619.1">
    <property type="nucleotide sequence ID" value="NZ_BAAAVI010000018.1"/>
</dbReference>
<keyword evidence="6" id="KW-0812">Transmembrane</keyword>
<evidence type="ECO:0000256" key="1">
    <source>
        <dbReference type="ARBA" id="ARBA00023239"/>
    </source>
</evidence>
<dbReference type="EMBL" id="BAAAVI010000018">
    <property type="protein sequence ID" value="GAA2869872.1"/>
    <property type="molecule type" value="Genomic_DNA"/>
</dbReference>
<dbReference type="InterPro" id="IPR036908">
    <property type="entry name" value="RlpA-like_sf"/>
</dbReference>
<dbReference type="InterPro" id="IPR012997">
    <property type="entry name" value="RplA"/>
</dbReference>
<dbReference type="InterPro" id="IPR034718">
    <property type="entry name" value="RlpA"/>
</dbReference>
<dbReference type="EC" id="4.2.2.-" evidence="3"/>
<sequence length="257" mass="25266">MGQHSRTPSSSSALSSEEVSPKKPAPGRPRLAVAVAGVAALAVASAAWAISGGEGVPARSATTGAVDAAGSAPTGAAASPTPAADPTATPQPGGPLAQELSGLSTSGGTTATGEENDSGRSDSPVKAVSAAKDKAAKDRPKAAKVQGAKATRETASAPKARVLSSGTCGASFYSEPQATASGERFNPNAMTAAHKSLPMGSKVRVTNPNTGDSVTVRINDRGPYVGGRCLDLSRAAFSAIGDTGSGVMHVKYEVLGG</sequence>
<feature type="compositionally biased region" description="Low complexity" evidence="5">
    <location>
        <begin position="67"/>
        <end position="113"/>
    </location>
</feature>
<accession>A0ABP6IFC8</accession>
<feature type="transmembrane region" description="Helical" evidence="6">
    <location>
        <begin position="31"/>
        <end position="50"/>
    </location>
</feature>
<dbReference type="PANTHER" id="PTHR34183:SF8">
    <property type="entry name" value="ENDOLYTIC PEPTIDOGLYCAN TRANSGLYCOSYLASE RLPA-RELATED"/>
    <property type="match status" value="1"/>
</dbReference>
<keyword evidence="2 3" id="KW-0961">Cell wall biogenesis/degradation</keyword>
<keyword evidence="1 3" id="KW-0456">Lyase</keyword>
<evidence type="ECO:0000256" key="5">
    <source>
        <dbReference type="SAM" id="MobiDB-lite"/>
    </source>
</evidence>
<dbReference type="HAMAP" id="MF_02071">
    <property type="entry name" value="RlpA"/>
    <property type="match status" value="1"/>
</dbReference>
<dbReference type="PANTHER" id="PTHR34183">
    <property type="entry name" value="ENDOLYTIC PEPTIDOGLYCAN TRANSGLYCOSYLASE RLPA"/>
    <property type="match status" value="1"/>
</dbReference>
<dbReference type="Proteomes" id="UP001500831">
    <property type="component" value="Unassembled WGS sequence"/>
</dbReference>
<keyword evidence="6" id="KW-1133">Transmembrane helix</keyword>
<evidence type="ECO:0000256" key="6">
    <source>
        <dbReference type="SAM" id="Phobius"/>
    </source>
</evidence>
<organism evidence="8 9">
    <name type="scientific">Streptosporangium fragile</name>
    <dbReference type="NCBI Taxonomy" id="46186"/>
    <lineage>
        <taxon>Bacteria</taxon>
        <taxon>Bacillati</taxon>
        <taxon>Actinomycetota</taxon>
        <taxon>Actinomycetes</taxon>
        <taxon>Streptosporangiales</taxon>
        <taxon>Streptosporangiaceae</taxon>
        <taxon>Streptosporangium</taxon>
    </lineage>
</organism>
<feature type="region of interest" description="Disordered" evidence="5">
    <location>
        <begin position="54"/>
        <end position="161"/>
    </location>
</feature>
<dbReference type="NCBIfam" id="TIGR00413">
    <property type="entry name" value="rlpA"/>
    <property type="match status" value="1"/>
</dbReference>
<evidence type="ECO:0000256" key="4">
    <source>
        <dbReference type="RuleBase" id="RU003495"/>
    </source>
</evidence>
<gene>
    <name evidence="3" type="primary">rlpA</name>
    <name evidence="8" type="ORF">GCM10010517_29970</name>
</gene>
<comment type="function">
    <text evidence="3">Lytic transglycosylase with a strong preference for naked glycan strands that lack stem peptides.</text>
</comment>
<evidence type="ECO:0000259" key="7">
    <source>
        <dbReference type="Pfam" id="PF03330"/>
    </source>
</evidence>
<keyword evidence="6" id="KW-0472">Membrane</keyword>